<comment type="similarity">
    <text evidence="1">Belongs to the PDE6D/unc-119 family.</text>
</comment>
<dbReference type="EMBL" id="HBGD01002556">
    <property type="protein sequence ID" value="CAD9078896.1"/>
    <property type="molecule type" value="Transcribed_RNA"/>
</dbReference>
<evidence type="ECO:0000256" key="1">
    <source>
        <dbReference type="ARBA" id="ARBA00008102"/>
    </source>
</evidence>
<gene>
    <name evidence="3" type="ORF">PCOS0759_LOCUS2128</name>
</gene>
<dbReference type="InterPro" id="IPR037036">
    <property type="entry name" value="PDED_dom_sf"/>
</dbReference>
<dbReference type="AlphaFoldDB" id="A0A7S1PHH6"/>
<dbReference type="PANTHER" id="PTHR12976">
    <property type="entry name" value="RETINAL ROD RHODOPSIN-SENSITIVE CGMP 3',5'-CYCLIC PHOSPHODIESTERASE DELTA-SUBUNIT"/>
    <property type="match status" value="1"/>
</dbReference>
<dbReference type="Pfam" id="PF05351">
    <property type="entry name" value="GMP_PDE_delta"/>
    <property type="match status" value="1"/>
</dbReference>
<accession>A0A7S1PHH6</accession>
<organism evidence="3">
    <name type="scientific">Percolomonas cosmopolitus</name>
    <dbReference type="NCBI Taxonomy" id="63605"/>
    <lineage>
        <taxon>Eukaryota</taxon>
        <taxon>Discoba</taxon>
        <taxon>Heterolobosea</taxon>
        <taxon>Tetramitia</taxon>
        <taxon>Eutetramitia</taxon>
        <taxon>Percolomonadidae</taxon>
        <taxon>Percolomonas</taxon>
    </lineage>
</organism>
<dbReference type="Gene3D" id="2.70.50.40">
    <property type="entry name" value="GMP phosphodiesterase, delta subunit"/>
    <property type="match status" value="1"/>
</dbReference>
<sequence>MSSKNAPLKLNLTKEQFLQSQLLKNGLKINYMNMSSEGKILWQSNWSKITTFDHKELQIKVPKEILECKVVSREVNFSSKEQMDNFRLLQRVLFGPNEDCIEEWYFRFGFVIPNSTNTLQNTIEAAEGSNAGQAGTLPPEVLSGNVVIETSFFDGDLFLGRNRVRVFYE</sequence>
<proteinExistence type="inferred from homology"/>
<dbReference type="GO" id="GO:0005737">
    <property type="term" value="C:cytoplasm"/>
    <property type="evidence" value="ECO:0007669"/>
    <property type="project" value="TreeGrafter"/>
</dbReference>
<dbReference type="PANTHER" id="PTHR12976:SF0">
    <property type="entry name" value="RETINAL ROD RHODOPSIN-SENSITIVE CGMP 3',5'-CYCLIC PHOSPHODIESTERASE SUBUNIT DELTA"/>
    <property type="match status" value="1"/>
</dbReference>
<evidence type="ECO:0000313" key="3">
    <source>
        <dbReference type="EMBL" id="CAD9078896.1"/>
    </source>
</evidence>
<protein>
    <recommendedName>
        <fullName evidence="2">GMP phosphodiesterase delta subunit domain-containing protein</fullName>
    </recommendedName>
</protein>
<reference evidence="3" key="1">
    <citation type="submission" date="2021-01" db="EMBL/GenBank/DDBJ databases">
        <authorList>
            <person name="Corre E."/>
            <person name="Pelletier E."/>
            <person name="Niang G."/>
            <person name="Scheremetjew M."/>
            <person name="Finn R."/>
            <person name="Kale V."/>
            <person name="Holt S."/>
            <person name="Cochrane G."/>
            <person name="Meng A."/>
            <person name="Brown T."/>
            <person name="Cohen L."/>
        </authorList>
    </citation>
    <scope>NUCLEOTIDE SEQUENCE</scope>
    <source>
        <strain evidence="3">WS</strain>
    </source>
</reference>
<dbReference type="InterPro" id="IPR014756">
    <property type="entry name" value="Ig_E-set"/>
</dbReference>
<name>A0A7S1PHH6_9EUKA</name>
<evidence type="ECO:0000259" key="2">
    <source>
        <dbReference type="Pfam" id="PF05351"/>
    </source>
</evidence>
<feature type="domain" description="GMP phosphodiesterase delta subunit" evidence="2">
    <location>
        <begin position="25"/>
        <end position="168"/>
    </location>
</feature>
<dbReference type="InterPro" id="IPR008015">
    <property type="entry name" value="PDED_dom"/>
</dbReference>
<dbReference type="SUPFAM" id="SSF81296">
    <property type="entry name" value="E set domains"/>
    <property type="match status" value="1"/>
</dbReference>